<keyword evidence="2" id="KW-1133">Transmembrane helix</keyword>
<feature type="transmembrane region" description="Helical" evidence="2">
    <location>
        <begin position="123"/>
        <end position="147"/>
    </location>
</feature>
<feature type="transmembrane region" description="Helical" evidence="2">
    <location>
        <begin position="79"/>
        <end position="111"/>
    </location>
</feature>
<evidence type="ECO:0008006" key="5">
    <source>
        <dbReference type="Google" id="ProtNLM"/>
    </source>
</evidence>
<dbReference type="RefSeq" id="WP_166284428.1">
    <property type="nucleotide sequence ID" value="NZ_JAANNP010000073.1"/>
</dbReference>
<organism evidence="3 4">
    <name type="scientific">Motilibacter deserti</name>
    <dbReference type="NCBI Taxonomy" id="2714956"/>
    <lineage>
        <taxon>Bacteria</taxon>
        <taxon>Bacillati</taxon>
        <taxon>Actinomycetota</taxon>
        <taxon>Actinomycetes</taxon>
        <taxon>Motilibacterales</taxon>
        <taxon>Motilibacteraceae</taxon>
        <taxon>Motilibacter</taxon>
    </lineage>
</organism>
<dbReference type="EMBL" id="JAANNP010000073">
    <property type="protein sequence ID" value="NHC15948.1"/>
    <property type="molecule type" value="Genomic_DNA"/>
</dbReference>
<feature type="compositionally biased region" description="Pro residues" evidence="1">
    <location>
        <begin position="36"/>
        <end position="47"/>
    </location>
</feature>
<proteinExistence type="predicted"/>
<comment type="caution">
    <text evidence="3">The sequence shown here is derived from an EMBL/GenBank/DDBJ whole genome shotgun (WGS) entry which is preliminary data.</text>
</comment>
<reference evidence="3 4" key="1">
    <citation type="submission" date="2020-03" db="EMBL/GenBank/DDBJ databases">
        <title>Two novel Motilibacter sp.</title>
        <authorList>
            <person name="Liu S."/>
        </authorList>
    </citation>
    <scope>NUCLEOTIDE SEQUENCE [LARGE SCALE GENOMIC DNA]</scope>
    <source>
        <strain evidence="3 4">E257</strain>
    </source>
</reference>
<evidence type="ECO:0000256" key="1">
    <source>
        <dbReference type="SAM" id="MobiDB-lite"/>
    </source>
</evidence>
<name>A0ABX0H3I9_9ACTN</name>
<keyword evidence="2" id="KW-0812">Transmembrane</keyword>
<keyword evidence="2" id="KW-0472">Membrane</keyword>
<feature type="region of interest" description="Disordered" evidence="1">
    <location>
        <begin position="1"/>
        <end position="72"/>
    </location>
</feature>
<dbReference type="Proteomes" id="UP000800981">
    <property type="component" value="Unassembled WGS sequence"/>
</dbReference>
<keyword evidence="4" id="KW-1185">Reference proteome</keyword>
<evidence type="ECO:0000313" key="4">
    <source>
        <dbReference type="Proteomes" id="UP000800981"/>
    </source>
</evidence>
<feature type="compositionally biased region" description="Basic and acidic residues" evidence="1">
    <location>
        <begin position="8"/>
        <end position="18"/>
    </location>
</feature>
<sequence>MENGDGTQRARDGERPVPDDNPWAAPPEGEQAGQRPAPPRPAPPQPPSSFWGRPARGEGGPGSPQRRPTGPVVSGGRPALLLALVALPALASPEIGVILAVGALVLAALAIREARRQRGTAPGAVAALVVGSCVVSLGVSTLVTSALPGARDYRECREQALTHAARAECDERYEDERSPFGLEGAALR</sequence>
<accession>A0ABX0H3I9</accession>
<protein>
    <recommendedName>
        <fullName evidence="5">DUF4190 domain-containing protein</fullName>
    </recommendedName>
</protein>
<evidence type="ECO:0000313" key="3">
    <source>
        <dbReference type="EMBL" id="NHC15948.1"/>
    </source>
</evidence>
<gene>
    <name evidence="3" type="ORF">G9H71_19370</name>
</gene>
<evidence type="ECO:0000256" key="2">
    <source>
        <dbReference type="SAM" id="Phobius"/>
    </source>
</evidence>